<gene>
    <name evidence="2" type="ORF">GUITHDRAFT_141042</name>
</gene>
<reference evidence="3" key="3">
    <citation type="submission" date="2015-06" db="UniProtKB">
        <authorList>
            <consortium name="EnsemblProtists"/>
        </authorList>
    </citation>
    <scope>IDENTIFICATION</scope>
</reference>
<reference evidence="2 4" key="1">
    <citation type="journal article" date="2012" name="Nature">
        <title>Algal genomes reveal evolutionary mosaicism and the fate of nucleomorphs.</title>
        <authorList>
            <consortium name="DOE Joint Genome Institute"/>
            <person name="Curtis B.A."/>
            <person name="Tanifuji G."/>
            <person name="Burki F."/>
            <person name="Gruber A."/>
            <person name="Irimia M."/>
            <person name="Maruyama S."/>
            <person name="Arias M.C."/>
            <person name="Ball S.G."/>
            <person name="Gile G.H."/>
            <person name="Hirakawa Y."/>
            <person name="Hopkins J.F."/>
            <person name="Kuo A."/>
            <person name="Rensing S.A."/>
            <person name="Schmutz J."/>
            <person name="Symeonidi A."/>
            <person name="Elias M."/>
            <person name="Eveleigh R.J."/>
            <person name="Herman E.K."/>
            <person name="Klute M.J."/>
            <person name="Nakayama T."/>
            <person name="Obornik M."/>
            <person name="Reyes-Prieto A."/>
            <person name="Armbrust E.V."/>
            <person name="Aves S.J."/>
            <person name="Beiko R.G."/>
            <person name="Coutinho P."/>
            <person name="Dacks J.B."/>
            <person name="Durnford D.G."/>
            <person name="Fast N.M."/>
            <person name="Green B.R."/>
            <person name="Grisdale C.J."/>
            <person name="Hempel F."/>
            <person name="Henrissat B."/>
            <person name="Hoppner M.P."/>
            <person name="Ishida K."/>
            <person name="Kim E."/>
            <person name="Koreny L."/>
            <person name="Kroth P.G."/>
            <person name="Liu Y."/>
            <person name="Malik S.B."/>
            <person name="Maier U.G."/>
            <person name="McRose D."/>
            <person name="Mock T."/>
            <person name="Neilson J.A."/>
            <person name="Onodera N.T."/>
            <person name="Poole A.M."/>
            <person name="Pritham E.J."/>
            <person name="Richards T.A."/>
            <person name="Rocap G."/>
            <person name="Roy S.W."/>
            <person name="Sarai C."/>
            <person name="Schaack S."/>
            <person name="Shirato S."/>
            <person name="Slamovits C.H."/>
            <person name="Spencer D.F."/>
            <person name="Suzuki S."/>
            <person name="Worden A.Z."/>
            <person name="Zauner S."/>
            <person name="Barry K."/>
            <person name="Bell C."/>
            <person name="Bharti A.K."/>
            <person name="Crow J.A."/>
            <person name="Grimwood J."/>
            <person name="Kramer R."/>
            <person name="Lindquist E."/>
            <person name="Lucas S."/>
            <person name="Salamov A."/>
            <person name="McFadden G.I."/>
            <person name="Lane C.E."/>
            <person name="Keeling P.J."/>
            <person name="Gray M.W."/>
            <person name="Grigoriev I.V."/>
            <person name="Archibald J.M."/>
        </authorList>
    </citation>
    <scope>NUCLEOTIDE SEQUENCE</scope>
    <source>
        <strain evidence="2 4">CCMP2712</strain>
    </source>
</reference>
<feature type="region of interest" description="Disordered" evidence="1">
    <location>
        <begin position="1"/>
        <end position="74"/>
    </location>
</feature>
<feature type="region of interest" description="Disordered" evidence="1">
    <location>
        <begin position="94"/>
        <end position="114"/>
    </location>
</feature>
<accession>L1J2S2</accession>
<dbReference type="RefSeq" id="XP_005829602.1">
    <property type="nucleotide sequence ID" value="XM_005829545.1"/>
</dbReference>
<dbReference type="HOGENOM" id="CLU_710693_0_0_1"/>
<sequence>MTRVRRKREEHVRAPVRPTTPPELRQALGVGEKGQREEFARKILQDVMAEESRRSSRSSRREDVQRSESAMSYYGHEQSLSMESLHLRNIDSARSHPDFRSSSPLAMSQRPHTSRTVAVSFYDEKLEVEDQDPSHMDDEFFITSTKFHEEQSQQPNSHLSAPQHEHHDGANHLQHRPLPSVVKELLPHYMDQTPTGRQEAALKSCSELSNKLESEIIRSSQQDTQEQQSLRFRISKSRQQLDNESKHLERSIDVSHGRIAIYPASAAASRVNYESGLSWAPTSIPWRKDPLSGEWIRVDKQSFWGGGYHVARPRTTDEPFVQLDANSVKTIVNPVLRHIRPPKRLEEKERSLRSKVGGGFGMSAVASLGDPRPTPSRPALERGLFLLPQ</sequence>
<evidence type="ECO:0000313" key="4">
    <source>
        <dbReference type="Proteomes" id="UP000011087"/>
    </source>
</evidence>
<dbReference type="Proteomes" id="UP000011087">
    <property type="component" value="Unassembled WGS sequence"/>
</dbReference>
<dbReference type="EMBL" id="JH993015">
    <property type="protein sequence ID" value="EKX42622.1"/>
    <property type="molecule type" value="Genomic_DNA"/>
</dbReference>
<evidence type="ECO:0000313" key="2">
    <source>
        <dbReference type="EMBL" id="EKX42622.1"/>
    </source>
</evidence>
<keyword evidence="4" id="KW-1185">Reference proteome</keyword>
<feature type="region of interest" description="Disordered" evidence="1">
    <location>
        <begin position="363"/>
        <end position="389"/>
    </location>
</feature>
<protein>
    <submittedName>
        <fullName evidence="2 3">Uncharacterized protein</fullName>
    </submittedName>
</protein>
<feature type="compositionally biased region" description="Basic and acidic residues" evidence="1">
    <location>
        <begin position="33"/>
        <end position="66"/>
    </location>
</feature>
<dbReference type="KEGG" id="gtt:GUITHDRAFT_141042"/>
<name>L1J2S2_GUITC</name>
<evidence type="ECO:0000313" key="3">
    <source>
        <dbReference type="EnsemblProtists" id="EKX42622"/>
    </source>
</evidence>
<dbReference type="PaxDb" id="55529-EKX42622"/>
<evidence type="ECO:0000256" key="1">
    <source>
        <dbReference type="SAM" id="MobiDB-lite"/>
    </source>
</evidence>
<dbReference type="EnsemblProtists" id="EKX42622">
    <property type="protein sequence ID" value="EKX42622"/>
    <property type="gene ID" value="GUITHDRAFT_141042"/>
</dbReference>
<organism evidence="2">
    <name type="scientific">Guillardia theta (strain CCMP2712)</name>
    <name type="common">Cryptophyte</name>
    <dbReference type="NCBI Taxonomy" id="905079"/>
    <lineage>
        <taxon>Eukaryota</taxon>
        <taxon>Cryptophyceae</taxon>
        <taxon>Pyrenomonadales</taxon>
        <taxon>Geminigeraceae</taxon>
        <taxon>Guillardia</taxon>
    </lineage>
</organism>
<dbReference type="AlphaFoldDB" id="L1J2S2"/>
<feature type="region of interest" description="Disordered" evidence="1">
    <location>
        <begin position="148"/>
        <end position="173"/>
    </location>
</feature>
<proteinExistence type="predicted"/>
<feature type="compositionally biased region" description="Polar residues" evidence="1">
    <location>
        <begin position="100"/>
        <end position="114"/>
    </location>
</feature>
<dbReference type="GeneID" id="17299359"/>
<reference evidence="4" key="2">
    <citation type="submission" date="2012-11" db="EMBL/GenBank/DDBJ databases">
        <authorList>
            <person name="Kuo A."/>
            <person name="Curtis B.A."/>
            <person name="Tanifuji G."/>
            <person name="Burki F."/>
            <person name="Gruber A."/>
            <person name="Irimia M."/>
            <person name="Maruyama S."/>
            <person name="Arias M.C."/>
            <person name="Ball S.G."/>
            <person name="Gile G.H."/>
            <person name="Hirakawa Y."/>
            <person name="Hopkins J.F."/>
            <person name="Rensing S.A."/>
            <person name="Schmutz J."/>
            <person name="Symeonidi A."/>
            <person name="Elias M."/>
            <person name="Eveleigh R.J."/>
            <person name="Herman E.K."/>
            <person name="Klute M.J."/>
            <person name="Nakayama T."/>
            <person name="Obornik M."/>
            <person name="Reyes-Prieto A."/>
            <person name="Armbrust E.V."/>
            <person name="Aves S.J."/>
            <person name="Beiko R.G."/>
            <person name="Coutinho P."/>
            <person name="Dacks J.B."/>
            <person name="Durnford D.G."/>
            <person name="Fast N.M."/>
            <person name="Green B.R."/>
            <person name="Grisdale C."/>
            <person name="Hempe F."/>
            <person name="Henrissat B."/>
            <person name="Hoppner M.P."/>
            <person name="Ishida K.-I."/>
            <person name="Kim E."/>
            <person name="Koreny L."/>
            <person name="Kroth P.G."/>
            <person name="Liu Y."/>
            <person name="Malik S.-B."/>
            <person name="Maier U.G."/>
            <person name="McRose D."/>
            <person name="Mock T."/>
            <person name="Neilson J.A."/>
            <person name="Onodera N.T."/>
            <person name="Poole A.M."/>
            <person name="Pritham E.J."/>
            <person name="Richards T.A."/>
            <person name="Rocap G."/>
            <person name="Roy S.W."/>
            <person name="Sarai C."/>
            <person name="Schaack S."/>
            <person name="Shirato S."/>
            <person name="Slamovits C.H."/>
            <person name="Spencer D.F."/>
            <person name="Suzuki S."/>
            <person name="Worden A.Z."/>
            <person name="Zauner S."/>
            <person name="Barry K."/>
            <person name="Bell C."/>
            <person name="Bharti A.K."/>
            <person name="Crow J.A."/>
            <person name="Grimwood J."/>
            <person name="Kramer R."/>
            <person name="Lindquist E."/>
            <person name="Lucas S."/>
            <person name="Salamov A."/>
            <person name="McFadden G.I."/>
            <person name="Lane C.E."/>
            <person name="Keeling P.J."/>
            <person name="Gray M.W."/>
            <person name="Grigoriev I.V."/>
            <person name="Archibald J.M."/>
        </authorList>
    </citation>
    <scope>NUCLEOTIDE SEQUENCE</scope>
    <source>
        <strain evidence="4">CCMP2712</strain>
    </source>
</reference>